<keyword evidence="1" id="KW-0805">Transcription regulation</keyword>
<feature type="transmembrane region" description="Helical" evidence="4">
    <location>
        <begin position="63"/>
        <end position="81"/>
    </location>
</feature>
<dbReference type="EMBL" id="JAFIDN010000011">
    <property type="protein sequence ID" value="MBP3193529.1"/>
    <property type="molecule type" value="Genomic_DNA"/>
</dbReference>
<evidence type="ECO:0000256" key="4">
    <source>
        <dbReference type="SAM" id="Phobius"/>
    </source>
</evidence>
<gene>
    <name evidence="6" type="ORF">NATSA_12710</name>
</gene>
<feature type="transmembrane region" description="Helical" evidence="4">
    <location>
        <begin position="212"/>
        <end position="230"/>
    </location>
</feature>
<accession>A0A8J7RTE2</accession>
<evidence type="ECO:0000256" key="3">
    <source>
        <dbReference type="ARBA" id="ARBA00023163"/>
    </source>
</evidence>
<keyword evidence="4" id="KW-1133">Transmembrane helix</keyword>
<dbReference type="GO" id="GO:0003700">
    <property type="term" value="F:DNA-binding transcription factor activity"/>
    <property type="evidence" value="ECO:0007669"/>
    <property type="project" value="InterPro"/>
</dbReference>
<feature type="transmembrane region" description="Helical" evidence="4">
    <location>
        <begin position="177"/>
        <end position="200"/>
    </location>
</feature>
<dbReference type="SUPFAM" id="SSF46689">
    <property type="entry name" value="Homeodomain-like"/>
    <property type="match status" value="1"/>
</dbReference>
<feature type="domain" description="HTH araC/xylS-type" evidence="5">
    <location>
        <begin position="270"/>
        <end position="374"/>
    </location>
</feature>
<feature type="transmembrane region" description="Helical" evidence="4">
    <location>
        <begin position="6"/>
        <end position="21"/>
    </location>
</feature>
<keyword evidence="7" id="KW-1185">Reference proteome</keyword>
<evidence type="ECO:0000259" key="5">
    <source>
        <dbReference type="PROSITE" id="PS01124"/>
    </source>
</evidence>
<dbReference type="PANTHER" id="PTHR43280:SF29">
    <property type="entry name" value="ARAC-FAMILY TRANSCRIPTIONAL REGULATOR"/>
    <property type="match status" value="1"/>
</dbReference>
<organism evidence="6 7">
    <name type="scientific">Natronogracilivirga saccharolytica</name>
    <dbReference type="NCBI Taxonomy" id="2812953"/>
    <lineage>
        <taxon>Bacteria</taxon>
        <taxon>Pseudomonadati</taxon>
        <taxon>Balneolota</taxon>
        <taxon>Balneolia</taxon>
        <taxon>Balneolales</taxon>
        <taxon>Cyclonatronaceae</taxon>
        <taxon>Natronogracilivirga</taxon>
    </lineage>
</organism>
<evidence type="ECO:0000313" key="7">
    <source>
        <dbReference type="Proteomes" id="UP000673975"/>
    </source>
</evidence>
<keyword evidence="4" id="KW-0472">Membrane</keyword>
<dbReference type="Gene3D" id="1.10.10.60">
    <property type="entry name" value="Homeodomain-like"/>
    <property type="match status" value="2"/>
</dbReference>
<dbReference type="PANTHER" id="PTHR43280">
    <property type="entry name" value="ARAC-FAMILY TRANSCRIPTIONAL REGULATOR"/>
    <property type="match status" value="1"/>
</dbReference>
<dbReference type="AlphaFoldDB" id="A0A8J7RTE2"/>
<dbReference type="InterPro" id="IPR018060">
    <property type="entry name" value="HTH_AraC"/>
</dbReference>
<reference evidence="6" key="1">
    <citation type="submission" date="2021-02" db="EMBL/GenBank/DDBJ databases">
        <title>Natronogracilivirga saccharolytica gen. nov. sp. nov. a new anaerobic, haloalkiliphilic carbohydrate-fermenting bacterium from soda lake and proposing of Cyclonatronumiaceae fam. nov. in the phylum Balneolaeota.</title>
        <authorList>
            <person name="Zhilina T.N."/>
            <person name="Sorokin D.Y."/>
            <person name="Zavarzina D.G."/>
            <person name="Toshchakov S.V."/>
            <person name="Kublanov I.V."/>
        </authorList>
    </citation>
    <scope>NUCLEOTIDE SEQUENCE</scope>
    <source>
        <strain evidence="6">Z-1702</strain>
    </source>
</reference>
<keyword evidence="4" id="KW-0812">Transmembrane</keyword>
<proteinExistence type="predicted"/>
<feature type="transmembrane region" description="Helical" evidence="4">
    <location>
        <begin position="134"/>
        <end position="156"/>
    </location>
</feature>
<dbReference type="Proteomes" id="UP000673975">
    <property type="component" value="Unassembled WGS sequence"/>
</dbReference>
<protein>
    <submittedName>
        <fullName evidence="6">AraC family transcriptional regulator</fullName>
    </submittedName>
</protein>
<comment type="caution">
    <text evidence="6">The sequence shown here is derived from an EMBL/GenBank/DDBJ whole genome shotgun (WGS) entry which is preliminary data.</text>
</comment>
<name>A0A8J7RTE2_9BACT</name>
<evidence type="ECO:0000313" key="6">
    <source>
        <dbReference type="EMBL" id="MBP3193529.1"/>
    </source>
</evidence>
<feature type="transmembrane region" description="Helical" evidence="4">
    <location>
        <begin position="33"/>
        <end position="51"/>
    </location>
</feature>
<keyword evidence="2" id="KW-0238">DNA-binding</keyword>
<sequence length="375" mass="43494">MNTVFTIGIFLCFFLQFLLLTKKKAPTSDRILAVWMFVIGLHLFSYYLYYLGFWEKYPHMSGIHHPFPLLHGPFLYLYVLFSMKSDQRFHWKNYLHFGPAALFYIYMIPFFFFYSAEEKLMVNHGELDDYTAFIIFSLFAFFASGIGYAIASYRLLGWYEDLRNQNFAYKESIDLSWLKYFIWGIGMIFLISGIVVMLEWGLGVHFGFNTDLVLYVPLVGFILFLGYSGIRHRNVFADGTSQIQQIVEPKPSGEYLRSGLKAELAQQYHGKLIALMNTKKPYLEPKLSLGNLADELGITANHLSQIINQYEDKNFFDFVNTYRVEEFKQRVADPDNSNYSILAIALDSGFNSKSSFNQVFKKITGKTPTQYVSDA</sequence>
<dbReference type="SMART" id="SM00342">
    <property type="entry name" value="HTH_ARAC"/>
    <property type="match status" value="1"/>
</dbReference>
<evidence type="ECO:0000256" key="1">
    <source>
        <dbReference type="ARBA" id="ARBA00023015"/>
    </source>
</evidence>
<keyword evidence="3" id="KW-0804">Transcription</keyword>
<dbReference type="InterPro" id="IPR009057">
    <property type="entry name" value="Homeodomain-like_sf"/>
</dbReference>
<feature type="transmembrane region" description="Helical" evidence="4">
    <location>
        <begin position="93"/>
        <end position="114"/>
    </location>
</feature>
<dbReference type="PROSITE" id="PS01124">
    <property type="entry name" value="HTH_ARAC_FAMILY_2"/>
    <property type="match status" value="1"/>
</dbReference>
<dbReference type="GO" id="GO:0043565">
    <property type="term" value="F:sequence-specific DNA binding"/>
    <property type="evidence" value="ECO:0007669"/>
    <property type="project" value="InterPro"/>
</dbReference>
<dbReference type="RefSeq" id="WP_210512986.1">
    <property type="nucleotide sequence ID" value="NZ_JAFIDN010000011.1"/>
</dbReference>
<evidence type="ECO:0000256" key="2">
    <source>
        <dbReference type="ARBA" id="ARBA00023125"/>
    </source>
</evidence>
<dbReference type="Pfam" id="PF12833">
    <property type="entry name" value="HTH_18"/>
    <property type="match status" value="1"/>
</dbReference>